<proteinExistence type="predicted"/>
<name>A0A0M2IPN7_VIBPH</name>
<dbReference type="EMBL" id="NIXT01000238">
    <property type="protein sequence ID" value="OXE33665.1"/>
    <property type="molecule type" value="Genomic_DNA"/>
</dbReference>
<dbReference type="OrthoDB" id="7068922at2"/>
<protein>
    <submittedName>
        <fullName evidence="1">Uncharacterized protein</fullName>
    </submittedName>
</protein>
<dbReference type="RefSeq" id="WP_005490691.1">
    <property type="nucleotide sequence ID" value="NZ_CAMFGX010000030.1"/>
</dbReference>
<dbReference type="GeneID" id="1189320"/>
<comment type="caution">
    <text evidence="1">The sequence shown here is derived from an EMBL/GenBank/DDBJ whole genome shotgun (WGS) entry which is preliminary data.</text>
</comment>
<sequence length="129" mass="14868">MKVGKLLVFLSFFSMTSQADTVLDEFKQIESEASQLRMVVVKCYVQMKLLKSEGWKSQACVDYKSIASVDGEKLKVDLKESSLKFKKNQKVGKYSYEETAERMELMYSIKTHFDGFKGIPSKIKELRKT</sequence>
<evidence type="ECO:0000313" key="1">
    <source>
        <dbReference type="EMBL" id="OXE33665.1"/>
    </source>
</evidence>
<dbReference type="STRING" id="670.ACZ92_17355"/>
<dbReference type="AlphaFoldDB" id="A0A0M2IPN7"/>
<accession>A0A0M2IPN7</accession>
<reference evidence="1 2" key="1">
    <citation type="journal article" date="2017" name="Appl. Environ. Microbiol.">
        <title>Parallel evolution of two clades of a major Atlantic endemic Vibrio parahaemolyticus pathogen lineage by independent acquisition of related pathogenicity islands.</title>
        <authorList>
            <person name="Xu F."/>
            <person name="Gonzalez-Escalona N."/>
            <person name="Drees K.P."/>
            <person name="Sebra R.P."/>
            <person name="Cooper V.S."/>
            <person name="Jones S.H."/>
            <person name="Whistler C.A."/>
        </authorList>
    </citation>
    <scope>NUCLEOTIDE SEQUENCE [LARGE SCALE GENOMIC DNA]</scope>
    <source>
        <strain evidence="1 2">MAVP-3</strain>
    </source>
</reference>
<dbReference type="Proteomes" id="UP000214596">
    <property type="component" value="Unassembled WGS sequence"/>
</dbReference>
<gene>
    <name evidence="1" type="ORF">CA163_06325</name>
</gene>
<evidence type="ECO:0000313" key="2">
    <source>
        <dbReference type="Proteomes" id="UP000214596"/>
    </source>
</evidence>
<organism evidence="1 2">
    <name type="scientific">Vibrio parahaemolyticus</name>
    <dbReference type="NCBI Taxonomy" id="670"/>
    <lineage>
        <taxon>Bacteria</taxon>
        <taxon>Pseudomonadati</taxon>
        <taxon>Pseudomonadota</taxon>
        <taxon>Gammaproteobacteria</taxon>
        <taxon>Vibrionales</taxon>
        <taxon>Vibrionaceae</taxon>
        <taxon>Vibrio</taxon>
    </lineage>
</organism>